<dbReference type="GO" id="GO:0006355">
    <property type="term" value="P:regulation of DNA-templated transcription"/>
    <property type="evidence" value="ECO:0007669"/>
    <property type="project" value="InterPro"/>
</dbReference>
<dbReference type="Ensembl" id="ENSZLMT00000018200.1">
    <property type="protein sequence ID" value="ENSZLMP00000017705.1"/>
    <property type="gene ID" value="ENSZLMG00000012288.1"/>
</dbReference>
<dbReference type="Pfam" id="PF01352">
    <property type="entry name" value="KRAB"/>
    <property type="match status" value="1"/>
</dbReference>
<proteinExistence type="predicted"/>
<dbReference type="Gene3D" id="6.10.140.140">
    <property type="match status" value="1"/>
</dbReference>
<dbReference type="Proteomes" id="UP000694401">
    <property type="component" value="Unassembled WGS sequence"/>
</dbReference>
<reference evidence="2" key="1">
    <citation type="submission" date="2025-08" db="UniProtKB">
        <authorList>
            <consortium name="Ensembl"/>
        </authorList>
    </citation>
    <scope>IDENTIFICATION</scope>
</reference>
<keyword evidence="3" id="KW-1185">Reference proteome</keyword>
<dbReference type="InterPro" id="IPR001909">
    <property type="entry name" value="KRAB"/>
</dbReference>
<dbReference type="AlphaFoldDB" id="A0A8D2PQH6"/>
<dbReference type="SMART" id="SM00349">
    <property type="entry name" value="KRAB"/>
    <property type="match status" value="1"/>
</dbReference>
<dbReference type="InterPro" id="IPR036051">
    <property type="entry name" value="KRAB_dom_sf"/>
</dbReference>
<reference evidence="2" key="2">
    <citation type="submission" date="2025-09" db="UniProtKB">
        <authorList>
            <consortium name="Ensembl"/>
        </authorList>
    </citation>
    <scope>IDENTIFICATION</scope>
</reference>
<dbReference type="PANTHER" id="PTHR23232">
    <property type="entry name" value="KRAB DOMAIN C2H2 ZINC FINGER"/>
    <property type="match status" value="1"/>
</dbReference>
<name>A0A8D2PQH6_ZOSLA</name>
<accession>A0A8D2PQH6</accession>
<dbReference type="SUPFAM" id="SSF109640">
    <property type="entry name" value="KRAB domain (Kruppel-associated box)"/>
    <property type="match status" value="1"/>
</dbReference>
<dbReference type="PROSITE" id="PS50805">
    <property type="entry name" value="KRAB"/>
    <property type="match status" value="1"/>
</dbReference>
<evidence type="ECO:0000313" key="2">
    <source>
        <dbReference type="Ensembl" id="ENSZLMP00000017705.1"/>
    </source>
</evidence>
<sequence>MERAEAALRLQGAMLQEPLTFEDVTVFLSRAEWDALTPGQRELYRDVVSDTYELLTSLGYPGPKPDILHRLERGEEPWICSSPGEQRHSHPVGWNPHPGWAQGSLLHPCRRGEVRIPGGDKDRALPSSPPAGESGFPAWLVTSAVFPPGHSGSWLEEPPSGWWPGASRCQGMETLCPGESCSVLPEELQPHPCATPRASPSTCPS</sequence>
<dbReference type="PANTHER" id="PTHR23232:SF163">
    <property type="entry name" value="ZINC FINGER PROTEIN 589"/>
    <property type="match status" value="1"/>
</dbReference>
<dbReference type="InterPro" id="IPR050169">
    <property type="entry name" value="Krueppel_C2H2_ZnF"/>
</dbReference>
<feature type="domain" description="KRAB" evidence="1">
    <location>
        <begin position="19"/>
        <end position="90"/>
    </location>
</feature>
<dbReference type="CDD" id="cd07765">
    <property type="entry name" value="KRAB_A-box"/>
    <property type="match status" value="1"/>
</dbReference>
<evidence type="ECO:0000313" key="3">
    <source>
        <dbReference type="Proteomes" id="UP000694401"/>
    </source>
</evidence>
<evidence type="ECO:0000259" key="1">
    <source>
        <dbReference type="PROSITE" id="PS50805"/>
    </source>
</evidence>
<organism evidence="2 3">
    <name type="scientific">Zosterops lateralis melanops</name>
    <dbReference type="NCBI Taxonomy" id="1220523"/>
    <lineage>
        <taxon>Eukaryota</taxon>
        <taxon>Metazoa</taxon>
        <taxon>Chordata</taxon>
        <taxon>Craniata</taxon>
        <taxon>Vertebrata</taxon>
        <taxon>Euteleostomi</taxon>
        <taxon>Archelosauria</taxon>
        <taxon>Archosauria</taxon>
        <taxon>Dinosauria</taxon>
        <taxon>Saurischia</taxon>
        <taxon>Theropoda</taxon>
        <taxon>Coelurosauria</taxon>
        <taxon>Aves</taxon>
        <taxon>Neognathae</taxon>
        <taxon>Neoaves</taxon>
        <taxon>Telluraves</taxon>
        <taxon>Australaves</taxon>
        <taxon>Passeriformes</taxon>
        <taxon>Sylvioidea</taxon>
        <taxon>Zosteropidae</taxon>
        <taxon>Zosterops</taxon>
    </lineage>
</organism>
<protein>
    <recommendedName>
        <fullName evidence="1">KRAB domain-containing protein</fullName>
    </recommendedName>
</protein>